<gene>
    <name evidence="1" type="ORF">FUA23_16340</name>
</gene>
<reference evidence="1 2" key="1">
    <citation type="submission" date="2019-08" db="EMBL/GenBank/DDBJ databases">
        <title>Lewinella sp. strain SSH13 Genome sequencing and assembly.</title>
        <authorList>
            <person name="Kim I."/>
        </authorList>
    </citation>
    <scope>NUCLEOTIDE SEQUENCE [LARGE SCALE GENOMIC DNA]</scope>
    <source>
        <strain evidence="1 2">SSH13</strain>
    </source>
</reference>
<accession>A0A5C7FD55</accession>
<organism evidence="1 2">
    <name type="scientific">Neolewinella aurantiaca</name>
    <dbReference type="NCBI Taxonomy" id="2602767"/>
    <lineage>
        <taxon>Bacteria</taxon>
        <taxon>Pseudomonadati</taxon>
        <taxon>Bacteroidota</taxon>
        <taxon>Saprospiria</taxon>
        <taxon>Saprospirales</taxon>
        <taxon>Lewinellaceae</taxon>
        <taxon>Neolewinella</taxon>
    </lineage>
</organism>
<name>A0A5C7FD55_9BACT</name>
<sequence length="43" mass="5131">MRLNRKDYDNNLSFGFRRSGTIRYWYRSIETQNCLRTGCGLPA</sequence>
<keyword evidence="2" id="KW-1185">Reference proteome</keyword>
<evidence type="ECO:0000313" key="2">
    <source>
        <dbReference type="Proteomes" id="UP000321907"/>
    </source>
</evidence>
<evidence type="ECO:0000313" key="1">
    <source>
        <dbReference type="EMBL" id="TXF88051.1"/>
    </source>
</evidence>
<protein>
    <submittedName>
        <fullName evidence="1">Uncharacterized protein</fullName>
    </submittedName>
</protein>
<comment type="caution">
    <text evidence="1">The sequence shown here is derived from an EMBL/GenBank/DDBJ whole genome shotgun (WGS) entry which is preliminary data.</text>
</comment>
<proteinExistence type="predicted"/>
<dbReference type="EMBL" id="VOXD01000027">
    <property type="protein sequence ID" value="TXF88051.1"/>
    <property type="molecule type" value="Genomic_DNA"/>
</dbReference>
<dbReference type="Proteomes" id="UP000321907">
    <property type="component" value="Unassembled WGS sequence"/>
</dbReference>
<dbReference type="AlphaFoldDB" id="A0A5C7FD55"/>